<dbReference type="Proteomes" id="UP000815325">
    <property type="component" value="Unassembled WGS sequence"/>
</dbReference>
<dbReference type="InterPro" id="IPR023614">
    <property type="entry name" value="Porin_dom_sf"/>
</dbReference>
<evidence type="ECO:0000256" key="1">
    <source>
        <dbReference type="SAM" id="Phobius"/>
    </source>
</evidence>
<comment type="caution">
    <text evidence="2">The sequence shown here is derived from an EMBL/GenBank/DDBJ whole genome shotgun (WGS) entry which is preliminary data.</text>
</comment>
<organism evidence="2 3">
    <name type="scientific">Dunaliella salina</name>
    <name type="common">Green alga</name>
    <name type="synonym">Protococcus salinus</name>
    <dbReference type="NCBI Taxonomy" id="3046"/>
    <lineage>
        <taxon>Eukaryota</taxon>
        <taxon>Viridiplantae</taxon>
        <taxon>Chlorophyta</taxon>
        <taxon>core chlorophytes</taxon>
        <taxon>Chlorophyceae</taxon>
        <taxon>CS clade</taxon>
        <taxon>Chlamydomonadales</taxon>
        <taxon>Dunaliellaceae</taxon>
        <taxon>Dunaliella</taxon>
    </lineage>
</organism>
<dbReference type="EMBL" id="MU070059">
    <property type="protein sequence ID" value="KAF5830293.1"/>
    <property type="molecule type" value="Genomic_DNA"/>
</dbReference>
<reference evidence="2" key="1">
    <citation type="submission" date="2017-08" db="EMBL/GenBank/DDBJ databases">
        <authorList>
            <person name="Polle J.E."/>
            <person name="Barry K."/>
            <person name="Cushman J."/>
            <person name="Schmutz J."/>
            <person name="Tran D."/>
            <person name="Hathwaick L.T."/>
            <person name="Yim W.C."/>
            <person name="Jenkins J."/>
            <person name="Mckie-Krisberg Z.M."/>
            <person name="Prochnik S."/>
            <person name="Lindquist E."/>
            <person name="Dockter R.B."/>
            <person name="Adam C."/>
            <person name="Molina H."/>
            <person name="Bunkerborg J."/>
            <person name="Jin E."/>
            <person name="Buchheim M."/>
            <person name="Magnuson J."/>
        </authorList>
    </citation>
    <scope>NUCLEOTIDE SEQUENCE</scope>
    <source>
        <strain evidence="2">CCAP 19/18</strain>
    </source>
</reference>
<keyword evidence="1" id="KW-1133">Transmembrane helix</keyword>
<evidence type="ECO:0000313" key="2">
    <source>
        <dbReference type="EMBL" id="KAF5830293.1"/>
    </source>
</evidence>
<keyword evidence="1" id="KW-0472">Membrane</keyword>
<evidence type="ECO:0000313" key="3">
    <source>
        <dbReference type="Proteomes" id="UP000815325"/>
    </source>
</evidence>
<feature type="transmembrane region" description="Helical" evidence="1">
    <location>
        <begin position="20"/>
        <end position="37"/>
    </location>
</feature>
<keyword evidence="1" id="KW-0812">Transmembrane</keyword>
<keyword evidence="3" id="KW-1185">Reference proteome</keyword>
<dbReference type="Gene3D" id="2.40.160.10">
    <property type="entry name" value="Porin"/>
    <property type="match status" value="1"/>
</dbReference>
<proteinExistence type="predicted"/>
<name>A0ABQ7G6S3_DUNSA</name>
<protein>
    <submittedName>
        <fullName evidence="2">Uncharacterized protein</fullName>
    </submittedName>
</protein>
<accession>A0ABQ7G6S3</accession>
<sequence>MSRAGAGAMVFGTDSFDMKFGTYYCVSIAGAGAMVFGTDMKFETSKATAAANEAAASAPNAPGATPAARAAAGLVGGLSAWTLGANYTYDVHQVAAFLSNGAKASKTAAPTVKARLAYGWKMSDKSALGLEVGQELSLAPLYSAPAPASAYPTTVSVGVSSKVPASSGNALAKWRVDSNGMVSLHYSDVLLVPGGPPLAVSASAVVNGLQPFSKPPRVGITAELA</sequence>
<gene>
    <name evidence="2" type="ORF">DUNSADRAFT_14783</name>
</gene>